<dbReference type="Pfam" id="PF00535">
    <property type="entry name" value="Glycos_transf_2"/>
    <property type="match status" value="1"/>
</dbReference>
<dbReference type="GO" id="GO:0016757">
    <property type="term" value="F:glycosyltransferase activity"/>
    <property type="evidence" value="ECO:0007669"/>
    <property type="project" value="UniProtKB-KW"/>
</dbReference>
<accession>A0A1J5SBC3</accession>
<dbReference type="CDD" id="cd00761">
    <property type="entry name" value="Glyco_tranf_GTA_type"/>
    <property type="match status" value="1"/>
</dbReference>
<gene>
    <name evidence="5" type="ORF">GALL_125550</name>
</gene>
<comment type="similarity">
    <text evidence="1">Belongs to the glycosyltransferase 2 family.</text>
</comment>
<dbReference type="SUPFAM" id="SSF53448">
    <property type="entry name" value="Nucleotide-diphospho-sugar transferases"/>
    <property type="match status" value="1"/>
</dbReference>
<evidence type="ECO:0000256" key="3">
    <source>
        <dbReference type="ARBA" id="ARBA00022679"/>
    </source>
</evidence>
<comment type="caution">
    <text evidence="5">The sequence shown here is derived from an EMBL/GenBank/DDBJ whole genome shotgun (WGS) entry which is preliminary data.</text>
</comment>
<name>A0A1J5SBC3_9ZZZZ</name>
<sequence length="332" mass="37646">MTATIRVHVITFRRPRLLKRCLESVSAQTFGDWTLEVLNDDPSDGRVAELIRELDDPRIRLSEPCIHRGATANFNHAFRPLDEPFASILEDDNWWEPGFLATMLAALERHPDTELTCGNERLWTEEADGSWTDTHTTIWPDHAGEALFFPQLADLCGRAKLCNSSLLYRTRRSAHWRTPDSIPVDVTEHFRERVVPTPFLLVHAPLTNYAVTRHTARSNRREIWGGYQLLLVGSVFSLLPSESRRALAASLFAKLRPSGYVATAGLLGAGFLIPEAGELWRQATPREKLRFAASSLRHLGSFLALRQFRLRHRADWDFLVSAQAAASIRRFA</sequence>
<evidence type="ECO:0000259" key="4">
    <source>
        <dbReference type="Pfam" id="PF00535"/>
    </source>
</evidence>
<evidence type="ECO:0000256" key="1">
    <source>
        <dbReference type="ARBA" id="ARBA00006739"/>
    </source>
</evidence>
<dbReference type="PANTHER" id="PTHR43685:SF5">
    <property type="entry name" value="GLYCOSYLTRANSFERASE EPSE-RELATED"/>
    <property type="match status" value="1"/>
</dbReference>
<evidence type="ECO:0000256" key="2">
    <source>
        <dbReference type="ARBA" id="ARBA00022676"/>
    </source>
</evidence>
<evidence type="ECO:0000313" key="5">
    <source>
        <dbReference type="EMBL" id="OIR05243.1"/>
    </source>
</evidence>
<dbReference type="InterPro" id="IPR001173">
    <property type="entry name" value="Glyco_trans_2-like"/>
</dbReference>
<keyword evidence="2" id="KW-0328">Glycosyltransferase</keyword>
<proteinExistence type="inferred from homology"/>
<reference evidence="5" key="1">
    <citation type="submission" date="2016-10" db="EMBL/GenBank/DDBJ databases">
        <title>Sequence of Gallionella enrichment culture.</title>
        <authorList>
            <person name="Poehlein A."/>
            <person name="Muehling M."/>
            <person name="Daniel R."/>
        </authorList>
    </citation>
    <scope>NUCLEOTIDE SEQUENCE</scope>
</reference>
<organism evidence="5">
    <name type="scientific">mine drainage metagenome</name>
    <dbReference type="NCBI Taxonomy" id="410659"/>
    <lineage>
        <taxon>unclassified sequences</taxon>
        <taxon>metagenomes</taxon>
        <taxon>ecological metagenomes</taxon>
    </lineage>
</organism>
<keyword evidence="3 5" id="KW-0808">Transferase</keyword>
<dbReference type="PANTHER" id="PTHR43685">
    <property type="entry name" value="GLYCOSYLTRANSFERASE"/>
    <property type="match status" value="1"/>
</dbReference>
<dbReference type="InterPro" id="IPR050834">
    <property type="entry name" value="Glycosyltransf_2"/>
</dbReference>
<feature type="domain" description="Glycosyltransferase 2-like" evidence="4">
    <location>
        <begin position="7"/>
        <end position="157"/>
    </location>
</feature>
<dbReference type="InterPro" id="IPR029044">
    <property type="entry name" value="Nucleotide-diphossugar_trans"/>
</dbReference>
<dbReference type="Gene3D" id="3.90.550.10">
    <property type="entry name" value="Spore Coat Polysaccharide Biosynthesis Protein SpsA, Chain A"/>
    <property type="match status" value="1"/>
</dbReference>
<protein>
    <submittedName>
        <fullName evidence="5">Putative glycosyl transferase</fullName>
    </submittedName>
</protein>
<dbReference type="EMBL" id="MLJW01000051">
    <property type="protein sequence ID" value="OIR05243.1"/>
    <property type="molecule type" value="Genomic_DNA"/>
</dbReference>
<dbReference type="AlphaFoldDB" id="A0A1J5SBC3"/>